<dbReference type="CDD" id="cd14275">
    <property type="entry name" value="UBA_EF-Ts"/>
    <property type="match status" value="1"/>
</dbReference>
<name>A0A0G1K5B0_9BACT</name>
<dbReference type="InterPro" id="IPR036402">
    <property type="entry name" value="EF-Ts_dimer_sf"/>
</dbReference>
<comment type="caution">
    <text evidence="7">The sequence shown here is derived from an EMBL/GenBank/DDBJ whole genome shotgun (WGS) entry which is preliminary data.</text>
</comment>
<dbReference type="PANTHER" id="PTHR11741:SF0">
    <property type="entry name" value="ELONGATION FACTOR TS, MITOCHONDRIAL"/>
    <property type="match status" value="1"/>
</dbReference>
<dbReference type="SUPFAM" id="SSF46934">
    <property type="entry name" value="UBA-like"/>
    <property type="match status" value="1"/>
</dbReference>
<keyword evidence="3 5" id="KW-0251">Elongation factor</keyword>
<evidence type="ECO:0000256" key="5">
    <source>
        <dbReference type="HAMAP-Rule" id="MF_00050"/>
    </source>
</evidence>
<dbReference type="PATRIC" id="fig|1618657.3.peg.174"/>
<evidence type="ECO:0000256" key="3">
    <source>
        <dbReference type="ARBA" id="ARBA00022768"/>
    </source>
</evidence>
<dbReference type="NCBIfam" id="TIGR00116">
    <property type="entry name" value="tsf"/>
    <property type="match status" value="1"/>
</dbReference>
<evidence type="ECO:0000256" key="2">
    <source>
        <dbReference type="ARBA" id="ARBA00016956"/>
    </source>
</evidence>
<dbReference type="GO" id="GO:0005737">
    <property type="term" value="C:cytoplasm"/>
    <property type="evidence" value="ECO:0007669"/>
    <property type="project" value="UniProtKB-SubCell"/>
</dbReference>
<dbReference type="Pfam" id="PF00889">
    <property type="entry name" value="EF_TS"/>
    <property type="match status" value="1"/>
</dbReference>
<evidence type="ECO:0000313" key="8">
    <source>
        <dbReference type="Proteomes" id="UP000034889"/>
    </source>
</evidence>
<evidence type="ECO:0000313" key="7">
    <source>
        <dbReference type="EMBL" id="KKT78785.1"/>
    </source>
</evidence>
<keyword evidence="4 5" id="KW-0648">Protein biosynthesis</keyword>
<comment type="similarity">
    <text evidence="1 5">Belongs to the EF-Ts family.</text>
</comment>
<comment type="function">
    <text evidence="5">Associates with the EF-Tu.GDP complex and induces the exchange of GDP to GTP. It remains bound to the aminoacyl-tRNA.EF-Tu.GTP complex up to the GTP hydrolysis stage on the ribosome.</text>
</comment>
<dbReference type="SUPFAM" id="SSF54713">
    <property type="entry name" value="Elongation factor Ts (EF-Ts), dimerisation domain"/>
    <property type="match status" value="1"/>
</dbReference>
<proteinExistence type="inferred from homology"/>
<dbReference type="EMBL" id="LCJM01000015">
    <property type="protein sequence ID" value="KKT78785.1"/>
    <property type="molecule type" value="Genomic_DNA"/>
</dbReference>
<feature type="domain" description="Translation elongation factor EFTs/EF1B dimerisation" evidence="6">
    <location>
        <begin position="72"/>
        <end position="149"/>
    </location>
</feature>
<gene>
    <name evidence="5" type="primary">tsf</name>
    <name evidence="7" type="ORF">UW74_C0015G0002</name>
</gene>
<dbReference type="InterPro" id="IPR014039">
    <property type="entry name" value="Transl_elong_EFTs/EF1B_dimer"/>
</dbReference>
<organism evidence="7 8">
    <name type="scientific">Candidatus Giovannonibacteria bacterium GW2011_GWC2_44_8</name>
    <dbReference type="NCBI Taxonomy" id="1618657"/>
    <lineage>
        <taxon>Bacteria</taxon>
        <taxon>Candidatus Giovannoniibacteriota</taxon>
    </lineage>
</organism>
<dbReference type="Proteomes" id="UP000034889">
    <property type="component" value="Unassembled WGS sequence"/>
</dbReference>
<dbReference type="Gene3D" id="1.10.8.10">
    <property type="entry name" value="DNA helicase RuvA subunit, C-terminal domain"/>
    <property type="match status" value="1"/>
</dbReference>
<evidence type="ECO:0000256" key="4">
    <source>
        <dbReference type="ARBA" id="ARBA00022917"/>
    </source>
</evidence>
<dbReference type="InterPro" id="IPR009060">
    <property type="entry name" value="UBA-like_sf"/>
</dbReference>
<dbReference type="AlphaFoldDB" id="A0A0G1K5B0"/>
<reference evidence="7 8" key="1">
    <citation type="journal article" date="2015" name="Nature">
        <title>rRNA introns, odd ribosomes, and small enigmatic genomes across a large radiation of phyla.</title>
        <authorList>
            <person name="Brown C.T."/>
            <person name="Hug L.A."/>
            <person name="Thomas B.C."/>
            <person name="Sharon I."/>
            <person name="Castelle C.J."/>
            <person name="Singh A."/>
            <person name="Wilkins M.J."/>
            <person name="Williams K.H."/>
            <person name="Banfield J.F."/>
        </authorList>
    </citation>
    <scope>NUCLEOTIDE SEQUENCE [LARGE SCALE GENOMIC DNA]</scope>
</reference>
<dbReference type="PROSITE" id="PS01126">
    <property type="entry name" value="EF_TS_1"/>
    <property type="match status" value="1"/>
</dbReference>
<dbReference type="InterPro" id="IPR018101">
    <property type="entry name" value="Transl_elong_Ts_CS"/>
</dbReference>
<protein>
    <recommendedName>
        <fullName evidence="2 5">Elongation factor Ts</fullName>
        <shortName evidence="5">EF-Ts</shortName>
    </recommendedName>
</protein>
<evidence type="ECO:0000259" key="6">
    <source>
        <dbReference type="Pfam" id="PF00889"/>
    </source>
</evidence>
<feature type="region of interest" description="Involved in Mg(2+) ion dislocation from EF-Tu" evidence="5">
    <location>
        <begin position="81"/>
        <end position="84"/>
    </location>
</feature>
<dbReference type="InterPro" id="IPR001816">
    <property type="entry name" value="Transl_elong_EFTs/EF1B"/>
</dbReference>
<dbReference type="FunFam" id="1.10.8.10:FF:000001">
    <property type="entry name" value="Elongation factor Ts"/>
    <property type="match status" value="1"/>
</dbReference>
<evidence type="ECO:0000256" key="1">
    <source>
        <dbReference type="ARBA" id="ARBA00005532"/>
    </source>
</evidence>
<dbReference type="Gene3D" id="3.30.479.20">
    <property type="entry name" value="Elongation factor Ts, dimerisation domain"/>
    <property type="match status" value="1"/>
</dbReference>
<comment type="subcellular location">
    <subcellularLocation>
        <location evidence="5">Cytoplasm</location>
    </subcellularLocation>
</comment>
<accession>A0A0G1K5B0</accession>
<keyword evidence="5" id="KW-0963">Cytoplasm</keyword>
<sequence>MADLSKELIQELRAKTGVSVMAIKKALDKTGGDTKKALEFLKDEASIVAAKKSDRETKAGIIQSYIHSGRIGVLVKLRCETDFVAKNEEFQTLAREIAMQIASSEAEDVRSLMNEQYIRNPSLSVSQYLKEAIGKFGENIEIAAFQKLEL</sequence>
<dbReference type="HAMAP" id="MF_00050">
    <property type="entry name" value="EF_Ts"/>
    <property type="match status" value="1"/>
</dbReference>
<dbReference type="GO" id="GO:0003746">
    <property type="term" value="F:translation elongation factor activity"/>
    <property type="evidence" value="ECO:0007669"/>
    <property type="project" value="UniProtKB-UniRule"/>
</dbReference>
<dbReference type="PANTHER" id="PTHR11741">
    <property type="entry name" value="ELONGATION FACTOR TS"/>
    <property type="match status" value="1"/>
</dbReference>